<evidence type="ECO:0000313" key="4">
    <source>
        <dbReference type="EMBL" id="SHL61299.1"/>
    </source>
</evidence>
<dbReference type="AlphaFoldDB" id="E7QSW4"/>
<accession>E7QSW4</accession>
<keyword evidence="6" id="KW-1185">Reference proteome</keyword>
<dbReference type="eggNOG" id="arCOG06156">
    <property type="taxonomic scope" value="Archaea"/>
</dbReference>
<dbReference type="EMBL" id="AEMG01000008">
    <property type="protein sequence ID" value="EFW92353.1"/>
    <property type="molecule type" value="Genomic_DNA"/>
</dbReference>
<feature type="region of interest" description="Disordered" evidence="1">
    <location>
        <begin position="1"/>
        <end position="27"/>
    </location>
</feature>
<reference evidence="4" key="3">
    <citation type="submission" date="2016-11" db="EMBL/GenBank/DDBJ databases">
        <authorList>
            <person name="Jaros S."/>
            <person name="Januszkiewicz K."/>
            <person name="Wedrychowicz H."/>
        </authorList>
    </citation>
    <scope>NUCLEOTIDE SEQUENCE [LARGE SCALE GENOMIC DNA]</scope>
    <source>
        <strain evidence="4">DX253</strain>
    </source>
</reference>
<evidence type="ECO:0000313" key="5">
    <source>
        <dbReference type="Proteomes" id="UP000003751"/>
    </source>
</evidence>
<name>E7QSW4_HALPU</name>
<evidence type="ECO:0000256" key="1">
    <source>
        <dbReference type="SAM" id="MobiDB-lite"/>
    </source>
</evidence>
<feature type="compositionally biased region" description="Basic and acidic residues" evidence="1">
    <location>
        <begin position="9"/>
        <end position="18"/>
    </location>
</feature>
<evidence type="ECO:0000259" key="2">
    <source>
        <dbReference type="Pfam" id="PF26424"/>
    </source>
</evidence>
<evidence type="ECO:0000313" key="6">
    <source>
        <dbReference type="Proteomes" id="UP000184203"/>
    </source>
</evidence>
<evidence type="ECO:0000313" key="3">
    <source>
        <dbReference type="EMBL" id="EFW92353.1"/>
    </source>
</evidence>
<dbReference type="EMBL" id="FRAN01000009">
    <property type="protein sequence ID" value="SHL61299.1"/>
    <property type="molecule type" value="Genomic_DNA"/>
</dbReference>
<sequence>MVDESDLDSDLKALKEETQGGNRIQDVAKEDAYREFQEAVVESLHNRSASGTNQTVSIWDKELAALTDVLKANPELLDRVGTELENELGRPTSEDEQMTRGELLGMFVRVGMQEADPELFEMWRDAVADWVRAP</sequence>
<dbReference type="Pfam" id="PF26424">
    <property type="entry name" value="DUF8115"/>
    <property type="match status" value="1"/>
</dbReference>
<feature type="domain" description="DUF8115" evidence="2">
    <location>
        <begin position="6"/>
        <end position="129"/>
    </location>
</feature>
<organism evidence="3 5">
    <name type="scientific">Haladaptatus paucihalophilus DX253</name>
    <dbReference type="NCBI Taxonomy" id="797209"/>
    <lineage>
        <taxon>Archaea</taxon>
        <taxon>Methanobacteriati</taxon>
        <taxon>Methanobacteriota</taxon>
        <taxon>Stenosarchaea group</taxon>
        <taxon>Halobacteria</taxon>
        <taxon>Halobacteriales</taxon>
        <taxon>Haladaptataceae</taxon>
        <taxon>Haladaptatus</taxon>
    </lineage>
</organism>
<dbReference type="OrthoDB" id="202826at2157"/>
<proteinExistence type="predicted"/>
<protein>
    <recommendedName>
        <fullName evidence="2">DUF8115 domain-containing protein</fullName>
    </recommendedName>
</protein>
<reference evidence="3 5" key="1">
    <citation type="journal article" date="2014" name="ISME J.">
        <title>Trehalose/2-sulfotrehalose biosynthesis and glycine-betaine uptake are widely spread mechanisms for osmoadaptation in the Halobacteriales.</title>
        <authorList>
            <person name="Youssef N.H."/>
            <person name="Savage-Ashlock K.N."/>
            <person name="McCully A.L."/>
            <person name="Luedtke B."/>
            <person name="Shaw E.I."/>
            <person name="Hoff W.D."/>
            <person name="Elshahed M.S."/>
        </authorList>
    </citation>
    <scope>NUCLEOTIDE SEQUENCE [LARGE SCALE GENOMIC DNA]</scope>
    <source>
        <strain evidence="3 5">DX253</strain>
    </source>
</reference>
<reference evidence="6" key="2">
    <citation type="submission" date="2016-11" db="EMBL/GenBank/DDBJ databases">
        <authorList>
            <person name="Varghese N."/>
            <person name="Submissions S."/>
        </authorList>
    </citation>
    <scope>NUCLEOTIDE SEQUENCE [LARGE SCALE GENOMIC DNA]</scope>
    <source>
        <strain evidence="6">DX253</strain>
    </source>
</reference>
<dbReference type="Proteomes" id="UP000184203">
    <property type="component" value="Unassembled WGS sequence"/>
</dbReference>
<dbReference type="Proteomes" id="UP000003751">
    <property type="component" value="Unassembled WGS sequence"/>
</dbReference>
<gene>
    <name evidence="4" type="ORF">SAMN05444342_4254</name>
    <name evidence="3" type="ORF">ZOD2009_09860</name>
</gene>
<dbReference type="RefSeq" id="WP_007979299.1">
    <property type="nucleotide sequence ID" value="NZ_AEMG01000008.1"/>
</dbReference>
<dbReference type="InterPro" id="IPR058428">
    <property type="entry name" value="DUF8115"/>
</dbReference>